<dbReference type="EMBL" id="LCTW02000064">
    <property type="protein sequence ID" value="KXX80280.1"/>
    <property type="molecule type" value="Genomic_DNA"/>
</dbReference>
<evidence type="ECO:0000313" key="2">
    <source>
        <dbReference type="Proteomes" id="UP000078237"/>
    </source>
</evidence>
<gene>
    <name evidence="1" type="ORF">MMYC01_203611</name>
</gene>
<protein>
    <submittedName>
        <fullName evidence="1">Uncharacterized protein</fullName>
    </submittedName>
</protein>
<organism evidence="1 2">
    <name type="scientific">Madurella mycetomatis</name>
    <dbReference type="NCBI Taxonomy" id="100816"/>
    <lineage>
        <taxon>Eukaryota</taxon>
        <taxon>Fungi</taxon>
        <taxon>Dikarya</taxon>
        <taxon>Ascomycota</taxon>
        <taxon>Pezizomycotina</taxon>
        <taxon>Sordariomycetes</taxon>
        <taxon>Sordariomycetidae</taxon>
        <taxon>Sordariales</taxon>
        <taxon>Sordariales incertae sedis</taxon>
        <taxon>Madurella</taxon>
    </lineage>
</organism>
<sequence>MAKGRTDQLRNYVNNNFANRSFQNNAPFRSNDQKFLCPNIDLSRKHGPLSGKRNPAREVARGVRKAVDRGAGKVMDVAGEAFAVPINKAKRASNTAADIAALPRTLYTVAAFPIKAVMAPVKTAVWATSLASDVLRIPTNRKFVSSR</sequence>
<proteinExistence type="predicted"/>
<name>A0A175WAK6_9PEZI</name>
<dbReference type="AlphaFoldDB" id="A0A175WAK6"/>
<accession>A0A175WAK6</accession>
<evidence type="ECO:0000313" key="1">
    <source>
        <dbReference type="EMBL" id="KXX80280.1"/>
    </source>
</evidence>
<keyword evidence="2" id="KW-1185">Reference proteome</keyword>
<dbReference type="Proteomes" id="UP000078237">
    <property type="component" value="Unassembled WGS sequence"/>
</dbReference>
<comment type="caution">
    <text evidence="1">The sequence shown here is derived from an EMBL/GenBank/DDBJ whole genome shotgun (WGS) entry which is preliminary data.</text>
</comment>
<dbReference type="VEuPathDB" id="FungiDB:MMYC01_203611"/>
<reference evidence="1 2" key="1">
    <citation type="journal article" date="2016" name="Genome Announc.">
        <title>Genome Sequence of Madurella mycetomatis mm55, Isolated from a Human Mycetoma Case in Sudan.</title>
        <authorList>
            <person name="Smit S."/>
            <person name="Derks M.F."/>
            <person name="Bervoets S."/>
            <person name="Fahal A."/>
            <person name="van Leeuwen W."/>
            <person name="van Belkum A."/>
            <person name="van de Sande W.W."/>
        </authorList>
    </citation>
    <scope>NUCLEOTIDE SEQUENCE [LARGE SCALE GENOMIC DNA]</scope>
    <source>
        <strain evidence="2">mm55</strain>
    </source>
</reference>